<evidence type="ECO:0000313" key="3">
    <source>
        <dbReference type="Proteomes" id="UP000628448"/>
    </source>
</evidence>
<organism evidence="2 3">
    <name type="scientific">Panacibacter microcysteis</name>
    <dbReference type="NCBI Taxonomy" id="2793269"/>
    <lineage>
        <taxon>Bacteria</taxon>
        <taxon>Pseudomonadati</taxon>
        <taxon>Bacteroidota</taxon>
        <taxon>Chitinophagia</taxon>
        <taxon>Chitinophagales</taxon>
        <taxon>Chitinophagaceae</taxon>
        <taxon>Panacibacter</taxon>
    </lineage>
</organism>
<evidence type="ECO:0000256" key="1">
    <source>
        <dbReference type="SAM" id="SignalP"/>
    </source>
</evidence>
<dbReference type="Proteomes" id="UP000628448">
    <property type="component" value="Unassembled WGS sequence"/>
</dbReference>
<gene>
    <name evidence="2" type="ORF">I5907_15875</name>
</gene>
<reference evidence="2" key="1">
    <citation type="submission" date="2020-11" db="EMBL/GenBank/DDBJ databases">
        <title>Bacterial whole genome sequence for Panacibacter sp. DH6.</title>
        <authorList>
            <person name="Le V."/>
            <person name="Ko S."/>
            <person name="Ahn C.-Y."/>
            <person name="Oh H.-M."/>
        </authorList>
    </citation>
    <scope>NUCLEOTIDE SEQUENCE</scope>
    <source>
        <strain evidence="2">DH6</strain>
    </source>
</reference>
<dbReference type="RefSeq" id="WP_196991790.1">
    <property type="nucleotide sequence ID" value="NZ_JADWYR010000002.1"/>
</dbReference>
<dbReference type="AlphaFoldDB" id="A0A931E9D6"/>
<protein>
    <submittedName>
        <fullName evidence="2">PorP/SprF family type IX secretion system membrane protein</fullName>
    </submittedName>
</protein>
<accession>A0A931E9D6</accession>
<proteinExistence type="predicted"/>
<dbReference type="EMBL" id="JADWYR010000002">
    <property type="protein sequence ID" value="MBG9377720.1"/>
    <property type="molecule type" value="Genomic_DNA"/>
</dbReference>
<feature type="signal peptide" evidence="1">
    <location>
        <begin position="1"/>
        <end position="26"/>
    </location>
</feature>
<feature type="chain" id="PRO_5037542802" evidence="1">
    <location>
        <begin position="27"/>
        <end position="359"/>
    </location>
</feature>
<keyword evidence="3" id="KW-1185">Reference proteome</keyword>
<dbReference type="NCBIfam" id="TIGR03519">
    <property type="entry name" value="T9SS_PorP_fam"/>
    <property type="match status" value="1"/>
</dbReference>
<sequence>MMFRTKICRIVASVCIAMHVYAAALAQDVGFSQFYDQPLLRNPALAGIFTGDVRLTASYRNQWQSVTVPYRTFGLSSEIKFPVQVMGRDLTLTTGLQLLRDVAGTSEFSKTQVMPALNLSIPVSANSFLSVGFMGGLMQQRFDPSKLVLNDQFVTNSDGSFTVLPFSGQVFTNTSVNYFDLSTGITYSTSVNENVDLYFGAALFHVNNPKVGYVEDKQIILNKKFAINAGLSARVSDRDELIVYGDYFGQHKKDFEYVGISSFQAGLLLRHDISVYEDDDKGITAGVLYRLDDAVIPVIQLHLNKFTVGTSYDINISKLSVASQLRGGFELTLSFKSLFQNRQGDLRSVVCPQFGGRRK</sequence>
<dbReference type="InterPro" id="IPR019861">
    <property type="entry name" value="PorP/SprF_Bacteroidetes"/>
</dbReference>
<name>A0A931E9D6_9BACT</name>
<comment type="caution">
    <text evidence="2">The sequence shown here is derived from an EMBL/GenBank/DDBJ whole genome shotgun (WGS) entry which is preliminary data.</text>
</comment>
<keyword evidence="1" id="KW-0732">Signal</keyword>
<dbReference type="Pfam" id="PF11751">
    <property type="entry name" value="PorP_SprF"/>
    <property type="match status" value="1"/>
</dbReference>
<evidence type="ECO:0000313" key="2">
    <source>
        <dbReference type="EMBL" id="MBG9377720.1"/>
    </source>
</evidence>